<dbReference type="EMBL" id="VASG01000002">
    <property type="protein sequence ID" value="TLP76196.1"/>
    <property type="molecule type" value="Genomic_DNA"/>
</dbReference>
<dbReference type="PRINTS" id="PR00039">
    <property type="entry name" value="HTHLYSR"/>
</dbReference>
<sequence length="309" mass="33777">MSIQRLPPLNAVRAFEAAARLGSYVAASKDLHVTQPAIGRHVKLLEDWLGVQLFERTPRGVSLTPAGQRYYAKISTALQQIADAGHELAPGGTARWLKILVVPAFAKRWLMPRLETLRQQRPGLKVAVEPNPTFTEVDGKSADLGIVYGLPGVYPQCHSTLVRPAVFPVCSPSYLEQHGPLSSVHELAQHKLIHVDDGEWWNLWLSTIGLDLRVNSDVLYVSNDHALSMAEAGHGIALANLVLVKHQLAAGTLVRPLPEEVPLESYQLLLPTGAVSADVAWFEDWIRAALQEEFSTDLAAPNAVTLPQA</sequence>
<dbReference type="SUPFAM" id="SSF53850">
    <property type="entry name" value="Periplasmic binding protein-like II"/>
    <property type="match status" value="1"/>
</dbReference>
<proteinExistence type="inferred from homology"/>
<dbReference type="GO" id="GO:0006351">
    <property type="term" value="P:DNA-templated transcription"/>
    <property type="evidence" value="ECO:0007669"/>
    <property type="project" value="TreeGrafter"/>
</dbReference>
<keyword evidence="2" id="KW-0805">Transcription regulation</keyword>
<dbReference type="GO" id="GO:0009891">
    <property type="term" value="P:positive regulation of biosynthetic process"/>
    <property type="evidence" value="ECO:0007669"/>
    <property type="project" value="UniProtKB-ARBA"/>
</dbReference>
<dbReference type="Pfam" id="PF03466">
    <property type="entry name" value="LysR_substrate"/>
    <property type="match status" value="1"/>
</dbReference>
<dbReference type="Gene3D" id="3.40.190.10">
    <property type="entry name" value="Periplasmic binding protein-like II"/>
    <property type="match status" value="2"/>
</dbReference>
<organism evidence="7 8">
    <name type="scientific">Pseudomonas nitroreducens</name>
    <dbReference type="NCBI Taxonomy" id="46680"/>
    <lineage>
        <taxon>Bacteria</taxon>
        <taxon>Pseudomonadati</taxon>
        <taxon>Pseudomonadota</taxon>
        <taxon>Gammaproteobacteria</taxon>
        <taxon>Pseudomonadales</taxon>
        <taxon>Pseudomonadaceae</taxon>
        <taxon>Pseudomonas</taxon>
    </lineage>
</organism>
<evidence type="ECO:0000313" key="8">
    <source>
        <dbReference type="Proteomes" id="UP000307510"/>
    </source>
</evidence>
<evidence type="ECO:0000256" key="1">
    <source>
        <dbReference type="ARBA" id="ARBA00009437"/>
    </source>
</evidence>
<reference evidence="8" key="2">
    <citation type="submission" date="2019-06" db="EMBL/GenBank/DDBJ databases">
        <title>AzeR, a transcriptional regulator that responds to azelaic acid in Pseudomonas nitroreducens.</title>
        <authorList>
            <person name="Bez C."/>
            <person name="Javvadi S.G."/>
            <person name="Bertani I."/>
            <person name="Devescovi G."/>
            <person name="Studholme D.J."/>
            <person name="Geller A."/>
            <person name="Levy A."/>
            <person name="Venturi V."/>
        </authorList>
    </citation>
    <scope>NUCLEOTIDE SEQUENCE [LARGE SCALE GENOMIC DNA]</scope>
    <source>
        <strain evidence="8">DSM 9128</strain>
    </source>
</reference>
<protein>
    <submittedName>
        <fullName evidence="7">LysR family transcriptional regulator</fullName>
    </submittedName>
</protein>
<feature type="domain" description="HTH lysR-type" evidence="6">
    <location>
        <begin position="7"/>
        <end position="64"/>
    </location>
</feature>
<dbReference type="InterPro" id="IPR058163">
    <property type="entry name" value="LysR-type_TF_proteobact-type"/>
</dbReference>
<accession>A0A5R9AEB6</accession>
<evidence type="ECO:0000313" key="7">
    <source>
        <dbReference type="EMBL" id="TLP76196.1"/>
    </source>
</evidence>
<dbReference type="SUPFAM" id="SSF46785">
    <property type="entry name" value="Winged helix' DNA-binding domain"/>
    <property type="match status" value="1"/>
</dbReference>
<evidence type="ECO:0000256" key="2">
    <source>
        <dbReference type="ARBA" id="ARBA00023015"/>
    </source>
</evidence>
<comment type="caution">
    <text evidence="7">The sequence shown here is derived from an EMBL/GenBank/DDBJ whole genome shotgun (WGS) entry which is preliminary data.</text>
</comment>
<dbReference type="Gene3D" id="1.10.10.10">
    <property type="entry name" value="Winged helix-like DNA-binding domain superfamily/Winged helix DNA-binding domain"/>
    <property type="match status" value="1"/>
</dbReference>
<dbReference type="FunFam" id="1.10.10.10:FF:000038">
    <property type="entry name" value="Glycine cleavage system transcriptional activator"/>
    <property type="match status" value="1"/>
</dbReference>
<dbReference type="Pfam" id="PF00126">
    <property type="entry name" value="HTH_1"/>
    <property type="match status" value="1"/>
</dbReference>
<dbReference type="GO" id="GO:0043565">
    <property type="term" value="F:sequence-specific DNA binding"/>
    <property type="evidence" value="ECO:0007669"/>
    <property type="project" value="TreeGrafter"/>
</dbReference>
<evidence type="ECO:0000256" key="5">
    <source>
        <dbReference type="ARBA" id="ARBA00023163"/>
    </source>
</evidence>
<dbReference type="GO" id="GO:0003700">
    <property type="term" value="F:DNA-binding transcription factor activity"/>
    <property type="evidence" value="ECO:0007669"/>
    <property type="project" value="InterPro"/>
</dbReference>
<keyword evidence="5" id="KW-0804">Transcription</keyword>
<comment type="similarity">
    <text evidence="1">Belongs to the LysR transcriptional regulatory family.</text>
</comment>
<keyword evidence="3" id="KW-0238">DNA-binding</keyword>
<evidence type="ECO:0000256" key="4">
    <source>
        <dbReference type="ARBA" id="ARBA00023159"/>
    </source>
</evidence>
<reference evidence="7 8" key="1">
    <citation type="submission" date="2019-05" db="EMBL/GenBank/DDBJ databases">
        <authorList>
            <person name="Moore K."/>
            <person name="O'Neill P."/>
            <person name="Farbos A."/>
            <person name="Studholme D.J."/>
        </authorList>
    </citation>
    <scope>NUCLEOTIDE SEQUENCE [LARGE SCALE GENOMIC DNA]</scope>
    <source>
        <strain evidence="7 8">DSM 9128</strain>
    </source>
</reference>
<gene>
    <name evidence="7" type="ORF">FEA48_07300</name>
</gene>
<dbReference type="AlphaFoldDB" id="A0A5R9AEB6"/>
<evidence type="ECO:0000259" key="6">
    <source>
        <dbReference type="PROSITE" id="PS50931"/>
    </source>
</evidence>
<dbReference type="RefSeq" id="WP_138213189.1">
    <property type="nucleotide sequence ID" value="NZ_VASG01000002.1"/>
</dbReference>
<dbReference type="InterPro" id="IPR036388">
    <property type="entry name" value="WH-like_DNA-bd_sf"/>
</dbReference>
<dbReference type="PANTHER" id="PTHR30537">
    <property type="entry name" value="HTH-TYPE TRANSCRIPTIONAL REGULATOR"/>
    <property type="match status" value="1"/>
</dbReference>
<keyword evidence="4" id="KW-0010">Activator</keyword>
<dbReference type="PANTHER" id="PTHR30537:SF79">
    <property type="entry name" value="TRANSCRIPTIONAL REGULATOR-RELATED"/>
    <property type="match status" value="1"/>
</dbReference>
<dbReference type="InterPro" id="IPR000847">
    <property type="entry name" value="LysR_HTH_N"/>
</dbReference>
<name>A0A5R9AEB6_PSENT</name>
<dbReference type="Proteomes" id="UP000307510">
    <property type="component" value="Unassembled WGS sequence"/>
</dbReference>
<dbReference type="InterPro" id="IPR005119">
    <property type="entry name" value="LysR_subst-bd"/>
</dbReference>
<dbReference type="PROSITE" id="PS50931">
    <property type="entry name" value="HTH_LYSR"/>
    <property type="match status" value="1"/>
</dbReference>
<evidence type="ECO:0000256" key="3">
    <source>
        <dbReference type="ARBA" id="ARBA00023125"/>
    </source>
</evidence>
<dbReference type="InterPro" id="IPR036390">
    <property type="entry name" value="WH_DNA-bd_sf"/>
</dbReference>